<dbReference type="CDD" id="cd07970">
    <property type="entry name" value="OBF_DNA_ligase_LigC"/>
    <property type="match status" value="1"/>
</dbReference>
<evidence type="ECO:0000259" key="4">
    <source>
        <dbReference type="PROSITE" id="PS50160"/>
    </source>
</evidence>
<dbReference type="InterPro" id="IPR050191">
    <property type="entry name" value="ATP-dep_DNA_ligase"/>
</dbReference>
<dbReference type="Gene3D" id="2.40.50.140">
    <property type="entry name" value="Nucleic acid-binding proteins"/>
    <property type="match status" value="1"/>
</dbReference>
<comment type="similarity">
    <text evidence="1">Belongs to the ATP-dependent DNA ligase family.</text>
</comment>
<evidence type="ECO:0000256" key="2">
    <source>
        <dbReference type="ARBA" id="ARBA00022598"/>
    </source>
</evidence>
<dbReference type="PROSITE" id="PS50160">
    <property type="entry name" value="DNA_LIGASE_A3"/>
    <property type="match status" value="1"/>
</dbReference>
<gene>
    <name evidence="5" type="ORF">E1298_01370</name>
</gene>
<name>A0A4R5CJX8_9ACTN</name>
<evidence type="ECO:0000313" key="6">
    <source>
        <dbReference type="Proteomes" id="UP000294513"/>
    </source>
</evidence>
<keyword evidence="2 5" id="KW-0436">Ligase</keyword>
<dbReference type="GO" id="GO:0003910">
    <property type="term" value="F:DNA ligase (ATP) activity"/>
    <property type="evidence" value="ECO:0007669"/>
    <property type="project" value="UniProtKB-EC"/>
</dbReference>
<dbReference type="InterPro" id="IPR044117">
    <property type="entry name" value="OBF_LigC-like"/>
</dbReference>
<dbReference type="GO" id="GO:0006281">
    <property type="term" value="P:DNA repair"/>
    <property type="evidence" value="ECO:0007669"/>
    <property type="project" value="InterPro"/>
</dbReference>
<dbReference type="GO" id="GO:0006310">
    <property type="term" value="P:DNA recombination"/>
    <property type="evidence" value="ECO:0007669"/>
    <property type="project" value="InterPro"/>
</dbReference>
<comment type="catalytic activity">
    <reaction evidence="3">
        <text>ATP + (deoxyribonucleotide)n-3'-hydroxyl + 5'-phospho-(deoxyribonucleotide)m = (deoxyribonucleotide)n+m + AMP + diphosphate.</text>
        <dbReference type="EC" id="6.5.1.1"/>
    </reaction>
</comment>
<dbReference type="InterPro" id="IPR012340">
    <property type="entry name" value="NA-bd_OB-fold"/>
</dbReference>
<evidence type="ECO:0000313" key="5">
    <source>
        <dbReference type="EMBL" id="TDD97714.1"/>
    </source>
</evidence>
<dbReference type="GO" id="GO:0005524">
    <property type="term" value="F:ATP binding"/>
    <property type="evidence" value="ECO:0007669"/>
    <property type="project" value="InterPro"/>
</dbReference>
<organism evidence="5 6">
    <name type="scientific">Actinomadura rubrisoli</name>
    <dbReference type="NCBI Taxonomy" id="2530368"/>
    <lineage>
        <taxon>Bacteria</taxon>
        <taxon>Bacillati</taxon>
        <taxon>Actinomycetota</taxon>
        <taxon>Actinomycetes</taxon>
        <taxon>Streptosporangiales</taxon>
        <taxon>Thermomonosporaceae</taxon>
        <taxon>Actinomadura</taxon>
    </lineage>
</organism>
<proteinExistence type="inferred from homology"/>
<dbReference type="RefSeq" id="WP_131888875.1">
    <property type="nucleotide sequence ID" value="NZ_SMKU01000002.1"/>
</dbReference>
<evidence type="ECO:0000256" key="3">
    <source>
        <dbReference type="ARBA" id="ARBA00034003"/>
    </source>
</evidence>
<sequence length="326" mass="35767">MGTTAIDHIPEEWECSGGCRYEPKFDGFRATAIVNEHGGVSLSSRRLTRFNETFPEIALAVFDVLPPATVVDGEIVRWSRDGRLDFGALQRRQVAGGQRAVLALREPCHYVVFDVLEAGGEDLRSLPLSDRRRVLEQLLAAVPGTSLVVPCPQLTDRGEATLWFELLTVQGIEGLVVKAADDPYREGKRGWWKVRHRWTTEAIIGGVTDGIDAPRTLLLGRYSSSGRLRLVARSVALRRQIRAGFAGVLSPAGGGHPWPEMLPAGWAGGLSGAEEPIQYTRVEPTVVVEIAVDAAAEHGRWRHAARYVRLRTDLAPEDVPTGLDIE</sequence>
<dbReference type="SUPFAM" id="SSF56091">
    <property type="entry name" value="DNA ligase/mRNA capping enzyme, catalytic domain"/>
    <property type="match status" value="1"/>
</dbReference>
<dbReference type="AlphaFoldDB" id="A0A4R5CJX8"/>
<reference evidence="5 6" key="1">
    <citation type="submission" date="2019-03" db="EMBL/GenBank/DDBJ databases">
        <title>Draft genome sequences of novel Actinobacteria.</title>
        <authorList>
            <person name="Sahin N."/>
            <person name="Ay H."/>
            <person name="Saygin H."/>
        </authorList>
    </citation>
    <scope>NUCLEOTIDE SEQUENCE [LARGE SCALE GENOMIC DNA]</scope>
    <source>
        <strain evidence="5 6">H3C3</strain>
    </source>
</reference>
<accession>A0A4R5CJX8</accession>
<dbReference type="OrthoDB" id="9770771at2"/>
<protein>
    <submittedName>
        <fullName evidence="5">ATP-dependent DNA ligase</fullName>
    </submittedName>
</protein>
<evidence type="ECO:0000256" key="1">
    <source>
        <dbReference type="ARBA" id="ARBA00007572"/>
    </source>
</evidence>
<keyword evidence="6" id="KW-1185">Reference proteome</keyword>
<feature type="domain" description="ATP-dependent DNA ligase family profile" evidence="4">
    <location>
        <begin position="110"/>
        <end position="227"/>
    </location>
</feature>
<dbReference type="Pfam" id="PF01068">
    <property type="entry name" value="DNA_ligase_A_M"/>
    <property type="match status" value="1"/>
</dbReference>
<dbReference type="InterPro" id="IPR012310">
    <property type="entry name" value="DNA_ligase_ATP-dep_cent"/>
</dbReference>
<dbReference type="EMBL" id="SMKU01000002">
    <property type="protein sequence ID" value="TDD97714.1"/>
    <property type="molecule type" value="Genomic_DNA"/>
</dbReference>
<dbReference type="PANTHER" id="PTHR45674:SF4">
    <property type="entry name" value="DNA LIGASE 1"/>
    <property type="match status" value="1"/>
</dbReference>
<comment type="caution">
    <text evidence="5">The sequence shown here is derived from an EMBL/GenBank/DDBJ whole genome shotgun (WGS) entry which is preliminary data.</text>
</comment>
<dbReference type="Gene3D" id="3.30.470.30">
    <property type="entry name" value="DNA ligase/mRNA capping enzyme"/>
    <property type="match status" value="1"/>
</dbReference>
<dbReference type="Proteomes" id="UP000294513">
    <property type="component" value="Unassembled WGS sequence"/>
</dbReference>
<dbReference type="PANTHER" id="PTHR45674">
    <property type="entry name" value="DNA LIGASE 1/3 FAMILY MEMBER"/>
    <property type="match status" value="1"/>
</dbReference>